<protein>
    <submittedName>
        <fullName evidence="2">Uncharacterized protein</fullName>
    </submittedName>
</protein>
<evidence type="ECO:0000313" key="2">
    <source>
        <dbReference type="EMBL" id="KAF0026833.1"/>
    </source>
</evidence>
<dbReference type="EMBL" id="VEVO01000019">
    <property type="protein sequence ID" value="KAF0026833.1"/>
    <property type="molecule type" value="Genomic_DNA"/>
</dbReference>
<gene>
    <name evidence="2" type="ORF">F2P81_021570</name>
</gene>
<accession>A0A6A4RXR1</accession>
<dbReference type="Proteomes" id="UP000438429">
    <property type="component" value="Unassembled WGS sequence"/>
</dbReference>
<proteinExistence type="predicted"/>
<evidence type="ECO:0000313" key="3">
    <source>
        <dbReference type="Proteomes" id="UP000438429"/>
    </source>
</evidence>
<organism evidence="2 3">
    <name type="scientific">Scophthalmus maximus</name>
    <name type="common">Turbot</name>
    <name type="synonym">Psetta maxima</name>
    <dbReference type="NCBI Taxonomy" id="52904"/>
    <lineage>
        <taxon>Eukaryota</taxon>
        <taxon>Metazoa</taxon>
        <taxon>Chordata</taxon>
        <taxon>Craniata</taxon>
        <taxon>Vertebrata</taxon>
        <taxon>Euteleostomi</taxon>
        <taxon>Actinopterygii</taxon>
        <taxon>Neopterygii</taxon>
        <taxon>Teleostei</taxon>
        <taxon>Neoteleostei</taxon>
        <taxon>Acanthomorphata</taxon>
        <taxon>Carangaria</taxon>
        <taxon>Pleuronectiformes</taxon>
        <taxon>Pleuronectoidei</taxon>
        <taxon>Scophthalmidae</taxon>
        <taxon>Scophthalmus</taxon>
    </lineage>
</organism>
<feature type="region of interest" description="Disordered" evidence="1">
    <location>
        <begin position="60"/>
        <end position="84"/>
    </location>
</feature>
<feature type="region of interest" description="Disordered" evidence="1">
    <location>
        <begin position="1"/>
        <end position="47"/>
    </location>
</feature>
<feature type="compositionally biased region" description="Polar residues" evidence="1">
    <location>
        <begin position="73"/>
        <end position="84"/>
    </location>
</feature>
<comment type="caution">
    <text evidence="2">The sequence shown here is derived from an EMBL/GenBank/DDBJ whole genome shotgun (WGS) entry which is preliminary data.</text>
</comment>
<evidence type="ECO:0000256" key="1">
    <source>
        <dbReference type="SAM" id="MobiDB-lite"/>
    </source>
</evidence>
<dbReference type="AlphaFoldDB" id="A0A6A4RXR1"/>
<reference evidence="2 3" key="1">
    <citation type="submission" date="2019-06" db="EMBL/GenBank/DDBJ databases">
        <title>Draft genomes of female and male turbot (Scophthalmus maximus).</title>
        <authorList>
            <person name="Xu H."/>
            <person name="Xu X.-W."/>
            <person name="Shao C."/>
            <person name="Chen S."/>
        </authorList>
    </citation>
    <scope>NUCLEOTIDE SEQUENCE [LARGE SCALE GENOMIC DNA]</scope>
    <source>
        <strain evidence="2">Ysfricsl-2016a</strain>
        <tissue evidence="2">Blood</tissue>
    </source>
</reference>
<name>A0A6A4RXR1_SCOMX</name>
<sequence>MPVAVLAPRQVSSSSTDGHGPLSPPAEKRSPSARSHNRRRCSGRGEDVDALAAVSVCGGGLTEEPLPLLRDPASTTPPAESGTV</sequence>